<gene>
    <name evidence="1" type="ORF">ACI1P1_08460</name>
</gene>
<protein>
    <submittedName>
        <fullName evidence="1">(Fe-S)-binding protein</fullName>
    </submittedName>
</protein>
<name>A0ACC7NWB4_9BACL</name>
<comment type="caution">
    <text evidence="1">The sequence shown here is derived from an EMBL/GenBank/DDBJ whole genome shotgun (WGS) entry which is preliminary data.</text>
</comment>
<evidence type="ECO:0000313" key="1">
    <source>
        <dbReference type="EMBL" id="MFM9328314.1"/>
    </source>
</evidence>
<evidence type="ECO:0000313" key="2">
    <source>
        <dbReference type="Proteomes" id="UP001631969"/>
    </source>
</evidence>
<reference evidence="1" key="1">
    <citation type="submission" date="2024-12" db="EMBL/GenBank/DDBJ databases">
        <authorList>
            <person name="Wu N."/>
        </authorList>
    </citation>
    <scope>NUCLEOTIDE SEQUENCE</scope>
    <source>
        <strain evidence="1">P15</strain>
    </source>
</reference>
<keyword evidence="2" id="KW-1185">Reference proteome</keyword>
<sequence length="252" mass="28026">MRVSLFITCVADAMYPQVGKAVVRLLRRCGCTVDFPEGQVCCGQPAFNSGYHEDTKKAAKQLIRAFAQSEYVVTPSGSCAAMIRHHYPPLLAGEPEWHEKAIQLAAKTYEFSEFLVRTPGVDTLRAEFQGKATYHCSCHMTRSLGVTEEPLQLIRRIEGLDYVELPYKEDCCGFGGTFAVKMHDISGEMVDEKARRIMDTGATVLLGSDMACLMNIEGRLRRLGSPIKAYHVAELLEEGVRRYEAGHTANAR</sequence>
<proteinExistence type="predicted"/>
<dbReference type="Proteomes" id="UP001631969">
    <property type="component" value="Unassembled WGS sequence"/>
</dbReference>
<accession>A0ACC7NWB4</accession>
<organism evidence="1 2">
    <name type="scientific">Paenibacillus mesotrionivorans</name>
    <dbReference type="NCBI Taxonomy" id="3160968"/>
    <lineage>
        <taxon>Bacteria</taxon>
        <taxon>Bacillati</taxon>
        <taxon>Bacillota</taxon>
        <taxon>Bacilli</taxon>
        <taxon>Bacillales</taxon>
        <taxon>Paenibacillaceae</taxon>
        <taxon>Paenibacillus</taxon>
    </lineage>
</organism>
<dbReference type="EMBL" id="JBJURJ010000004">
    <property type="protein sequence ID" value="MFM9328314.1"/>
    <property type="molecule type" value="Genomic_DNA"/>
</dbReference>